<evidence type="ECO:0000259" key="3">
    <source>
        <dbReference type="PROSITE" id="PS50911"/>
    </source>
</evidence>
<feature type="compositionally biased region" description="Polar residues" evidence="1">
    <location>
        <begin position="197"/>
        <end position="219"/>
    </location>
</feature>
<evidence type="ECO:0000313" key="5">
    <source>
        <dbReference type="Proteomes" id="UP001597215"/>
    </source>
</evidence>
<comment type="caution">
    <text evidence="4">The sequence shown here is derived from an EMBL/GenBank/DDBJ whole genome shotgun (WGS) entry which is preliminary data.</text>
</comment>
<reference evidence="5" key="1">
    <citation type="journal article" date="2019" name="Int. J. Syst. Evol. Microbiol.">
        <title>The Global Catalogue of Microorganisms (GCM) 10K type strain sequencing project: providing services to taxonomists for standard genome sequencing and annotation.</title>
        <authorList>
            <consortium name="The Broad Institute Genomics Platform"/>
            <consortium name="The Broad Institute Genome Sequencing Center for Infectious Disease"/>
            <person name="Wu L."/>
            <person name="Ma J."/>
        </authorList>
    </citation>
    <scope>NUCLEOTIDE SEQUENCE [LARGE SCALE GENOMIC DNA]</scope>
    <source>
        <strain evidence="5">CGMCC 1.12449</strain>
    </source>
</reference>
<dbReference type="Gene3D" id="3.90.1720.10">
    <property type="entry name" value="endopeptidase domain like (from Nostoc punctiforme)"/>
    <property type="match status" value="1"/>
</dbReference>
<dbReference type="EMBL" id="JBHUEL010000003">
    <property type="protein sequence ID" value="MFD1765951.1"/>
    <property type="molecule type" value="Genomic_DNA"/>
</dbReference>
<dbReference type="RefSeq" id="WP_381511522.1">
    <property type="nucleotide sequence ID" value="NZ_JBHUEL010000003.1"/>
</dbReference>
<dbReference type="PROSITE" id="PS50911">
    <property type="entry name" value="CHAP"/>
    <property type="match status" value="1"/>
</dbReference>
<name>A0ABW4MB68_9SPHN</name>
<protein>
    <submittedName>
        <fullName evidence="4">CHAP domain-containing protein</fullName>
    </submittedName>
</protein>
<organism evidence="4 5">
    <name type="scientific">Sphingorhabdus buctiana</name>
    <dbReference type="NCBI Taxonomy" id="1508805"/>
    <lineage>
        <taxon>Bacteria</taxon>
        <taxon>Pseudomonadati</taxon>
        <taxon>Pseudomonadota</taxon>
        <taxon>Alphaproteobacteria</taxon>
        <taxon>Sphingomonadales</taxon>
        <taxon>Sphingomonadaceae</taxon>
        <taxon>Sphingorhabdus</taxon>
    </lineage>
</organism>
<sequence length="262" mass="29033">MRKKLLLSLFVALGLTASPASALYEGLQCVPFARAMTGVTIYGDAHTWWEQAENRYERGNLPKVGAVMTFIPHGNMRLGHVAAVRKIIDKRTLLISHANWSTIDGIRGHIEEDVRVIDVSEDNDWSRVRVWYTPNGALGGNEWPLHGFIYPSKVRKEKEARAALAAVLARTPPARPSSQQAIFREEGPERPTARIASAQTVQKPAKGQTRTNGQIQTKSKGFALSPRLLAELDKAEDFALSSSLLAEIDTAAKKEKKRNRKS</sequence>
<evidence type="ECO:0000256" key="1">
    <source>
        <dbReference type="SAM" id="MobiDB-lite"/>
    </source>
</evidence>
<evidence type="ECO:0000313" key="4">
    <source>
        <dbReference type="EMBL" id="MFD1765951.1"/>
    </source>
</evidence>
<dbReference type="InterPro" id="IPR038765">
    <property type="entry name" value="Papain-like_cys_pep_sf"/>
</dbReference>
<dbReference type="Proteomes" id="UP001597215">
    <property type="component" value="Unassembled WGS sequence"/>
</dbReference>
<proteinExistence type="predicted"/>
<keyword evidence="5" id="KW-1185">Reference proteome</keyword>
<dbReference type="Pfam" id="PF05257">
    <property type="entry name" value="CHAP"/>
    <property type="match status" value="1"/>
</dbReference>
<accession>A0ABW4MB68</accession>
<gene>
    <name evidence="4" type="ORF">ACFSAG_03740</name>
</gene>
<dbReference type="InterPro" id="IPR007921">
    <property type="entry name" value="CHAP_dom"/>
</dbReference>
<feature type="region of interest" description="Disordered" evidence="1">
    <location>
        <begin position="196"/>
        <end position="219"/>
    </location>
</feature>
<evidence type="ECO:0000256" key="2">
    <source>
        <dbReference type="SAM" id="SignalP"/>
    </source>
</evidence>
<feature type="chain" id="PRO_5046676068" evidence="2">
    <location>
        <begin position="23"/>
        <end position="262"/>
    </location>
</feature>
<feature type="domain" description="Peptidase C51" evidence="3">
    <location>
        <begin position="4"/>
        <end position="129"/>
    </location>
</feature>
<dbReference type="SUPFAM" id="SSF54001">
    <property type="entry name" value="Cysteine proteinases"/>
    <property type="match status" value="1"/>
</dbReference>
<feature type="signal peptide" evidence="2">
    <location>
        <begin position="1"/>
        <end position="22"/>
    </location>
</feature>
<keyword evidence="2" id="KW-0732">Signal</keyword>